<dbReference type="AlphaFoldDB" id="A0A3G1KT80"/>
<dbReference type="InterPro" id="IPR009384">
    <property type="entry name" value="SwrD-like"/>
</dbReference>
<evidence type="ECO:0008006" key="3">
    <source>
        <dbReference type="Google" id="ProtNLM"/>
    </source>
</evidence>
<name>A0A3G1KT80_FORW1</name>
<evidence type="ECO:0000313" key="2">
    <source>
        <dbReference type="Proteomes" id="UP000323521"/>
    </source>
</evidence>
<dbReference type="KEGG" id="fwa:DCMF_13595"/>
<organism evidence="1 2">
    <name type="scientific">Formimonas warabiya</name>
    <dbReference type="NCBI Taxonomy" id="1761012"/>
    <lineage>
        <taxon>Bacteria</taxon>
        <taxon>Bacillati</taxon>
        <taxon>Bacillota</taxon>
        <taxon>Clostridia</taxon>
        <taxon>Eubacteriales</taxon>
        <taxon>Peptococcaceae</taxon>
        <taxon>Candidatus Formimonas</taxon>
    </lineage>
</organism>
<evidence type="ECO:0000313" key="1">
    <source>
        <dbReference type="EMBL" id="ATW25659.1"/>
    </source>
</evidence>
<dbReference type="OrthoDB" id="9799862at2"/>
<protein>
    <recommendedName>
        <fullName evidence="3">Flagellar FlbD family protein</fullName>
    </recommendedName>
</protein>
<keyword evidence="2" id="KW-1185">Reference proteome</keyword>
<gene>
    <name evidence="1" type="ORF">DCMF_13595</name>
</gene>
<dbReference type="RefSeq" id="WP_148134919.1">
    <property type="nucleotide sequence ID" value="NZ_CP017634.1"/>
</dbReference>
<proteinExistence type="predicted"/>
<sequence length="76" mass="8581">MIQITTMDKRKVALNPDLLERVETIPETVLTLTNGNKILVCETMSEVIGKFLTYKRLIAGGPELPDAEDQGFFKER</sequence>
<dbReference type="EMBL" id="CP017634">
    <property type="protein sequence ID" value="ATW25659.1"/>
    <property type="molecule type" value="Genomic_DNA"/>
</dbReference>
<reference evidence="1 2" key="1">
    <citation type="submission" date="2016-10" db="EMBL/GenBank/DDBJ databases">
        <title>Complete Genome Sequence of Peptococcaceae strain DCMF.</title>
        <authorList>
            <person name="Edwards R.J."/>
            <person name="Holland S.I."/>
            <person name="Deshpande N.P."/>
            <person name="Wong Y.K."/>
            <person name="Ertan H."/>
            <person name="Manefield M."/>
            <person name="Russell T.L."/>
            <person name="Lee M.J."/>
        </authorList>
    </citation>
    <scope>NUCLEOTIDE SEQUENCE [LARGE SCALE GENOMIC DNA]</scope>
    <source>
        <strain evidence="1 2">DCMF</strain>
    </source>
</reference>
<accession>A0A3G1KT80</accession>
<dbReference type="PANTHER" id="PTHR39185:SF1">
    <property type="entry name" value="SWARMING MOTILITY PROTEIN SWRD"/>
    <property type="match status" value="1"/>
</dbReference>
<dbReference type="Pfam" id="PF06289">
    <property type="entry name" value="FlbD"/>
    <property type="match status" value="1"/>
</dbReference>
<dbReference type="Proteomes" id="UP000323521">
    <property type="component" value="Chromosome"/>
</dbReference>
<dbReference type="PANTHER" id="PTHR39185">
    <property type="entry name" value="SWARMING MOTILITY PROTEIN SWRD"/>
    <property type="match status" value="1"/>
</dbReference>